<dbReference type="InParanoid" id="A0A0L0HT00"/>
<dbReference type="InterPro" id="IPR019163">
    <property type="entry name" value="THO_Thoc5"/>
</dbReference>
<reference evidence="6 7" key="1">
    <citation type="submission" date="2009-08" db="EMBL/GenBank/DDBJ databases">
        <title>The Genome Sequence of Spizellomyces punctatus strain DAOM BR117.</title>
        <authorList>
            <consortium name="The Broad Institute Genome Sequencing Platform"/>
            <person name="Russ C."/>
            <person name="Cuomo C."/>
            <person name="Shea T."/>
            <person name="Young S.K."/>
            <person name="Zeng Q."/>
            <person name="Koehrsen M."/>
            <person name="Haas B."/>
            <person name="Borodovsky M."/>
            <person name="Guigo R."/>
            <person name="Alvarado L."/>
            <person name="Berlin A."/>
            <person name="Bochicchio J."/>
            <person name="Borenstein D."/>
            <person name="Chapman S."/>
            <person name="Chen Z."/>
            <person name="Engels R."/>
            <person name="Freedman E."/>
            <person name="Gellesch M."/>
            <person name="Goldberg J."/>
            <person name="Griggs A."/>
            <person name="Gujja S."/>
            <person name="Heiman D."/>
            <person name="Hepburn T."/>
            <person name="Howarth C."/>
            <person name="Jen D."/>
            <person name="Larson L."/>
            <person name="Lewis B."/>
            <person name="Mehta T."/>
            <person name="Park D."/>
            <person name="Pearson M."/>
            <person name="Roberts A."/>
            <person name="Saif S."/>
            <person name="Shenoy N."/>
            <person name="Sisk P."/>
            <person name="Stolte C."/>
            <person name="Sykes S."/>
            <person name="Thomson T."/>
            <person name="Walk T."/>
            <person name="White J."/>
            <person name="Yandava C."/>
            <person name="Burger G."/>
            <person name="Gray M.W."/>
            <person name="Holland P.W.H."/>
            <person name="King N."/>
            <person name="Lang F.B.F."/>
            <person name="Roger A.J."/>
            <person name="Ruiz-Trillo I."/>
            <person name="Lander E."/>
            <person name="Nusbaum C."/>
        </authorList>
    </citation>
    <scope>NUCLEOTIDE SEQUENCE [LARGE SCALE GENOMIC DNA]</scope>
    <source>
        <strain evidence="6 7">DAOM BR117</strain>
    </source>
</reference>
<evidence type="ECO:0000256" key="4">
    <source>
        <dbReference type="SAM" id="Coils"/>
    </source>
</evidence>
<feature type="compositionally biased region" description="Basic and acidic residues" evidence="5">
    <location>
        <begin position="7"/>
        <end position="20"/>
    </location>
</feature>
<dbReference type="OMA" id="SKYPNID"/>
<feature type="coiled-coil region" evidence="4">
    <location>
        <begin position="156"/>
        <end position="200"/>
    </location>
</feature>
<feature type="compositionally biased region" description="Acidic residues" evidence="5">
    <location>
        <begin position="291"/>
        <end position="300"/>
    </location>
</feature>
<dbReference type="EMBL" id="KQ257451">
    <property type="protein sequence ID" value="KND04202.1"/>
    <property type="molecule type" value="Genomic_DNA"/>
</dbReference>
<protein>
    <recommendedName>
        <fullName evidence="8">THO complex subunit 5</fullName>
    </recommendedName>
</protein>
<dbReference type="GeneID" id="27685286"/>
<dbReference type="GO" id="GO:0000445">
    <property type="term" value="C:THO complex part of transcription export complex"/>
    <property type="evidence" value="ECO:0007669"/>
    <property type="project" value="TreeGrafter"/>
</dbReference>
<keyword evidence="3" id="KW-0539">Nucleus</keyword>
<evidence type="ECO:0000313" key="7">
    <source>
        <dbReference type="Proteomes" id="UP000053201"/>
    </source>
</evidence>
<dbReference type="Proteomes" id="UP000053201">
    <property type="component" value="Unassembled WGS sequence"/>
</dbReference>
<evidence type="ECO:0008006" key="8">
    <source>
        <dbReference type="Google" id="ProtNLM"/>
    </source>
</evidence>
<proteinExistence type="inferred from homology"/>
<dbReference type="Pfam" id="PF09766">
    <property type="entry name" value="FmiP_Thoc5"/>
    <property type="match status" value="1"/>
</dbReference>
<comment type="similarity">
    <text evidence="2">Belongs to the THOC5 family.</text>
</comment>
<dbReference type="PANTHER" id="PTHR13375">
    <property type="entry name" value="FMS INTERACTING PROTEIN"/>
    <property type="match status" value="1"/>
</dbReference>
<organism evidence="6 7">
    <name type="scientific">Spizellomyces punctatus (strain DAOM BR117)</name>
    <dbReference type="NCBI Taxonomy" id="645134"/>
    <lineage>
        <taxon>Eukaryota</taxon>
        <taxon>Fungi</taxon>
        <taxon>Fungi incertae sedis</taxon>
        <taxon>Chytridiomycota</taxon>
        <taxon>Chytridiomycota incertae sedis</taxon>
        <taxon>Chytridiomycetes</taxon>
        <taxon>Spizellomycetales</taxon>
        <taxon>Spizellomycetaceae</taxon>
        <taxon>Spizellomyces</taxon>
    </lineage>
</organism>
<evidence type="ECO:0000256" key="5">
    <source>
        <dbReference type="SAM" id="MobiDB-lite"/>
    </source>
</evidence>
<dbReference type="PANTHER" id="PTHR13375:SF3">
    <property type="entry name" value="THO COMPLEX SUBUNIT 5 HOMOLOG"/>
    <property type="match status" value="1"/>
</dbReference>
<dbReference type="AlphaFoldDB" id="A0A0L0HT00"/>
<keyword evidence="4" id="KW-0175">Coiled coil</keyword>
<name>A0A0L0HT00_SPIPD</name>
<evidence type="ECO:0000256" key="2">
    <source>
        <dbReference type="ARBA" id="ARBA00008044"/>
    </source>
</evidence>
<dbReference type="RefSeq" id="XP_016612241.1">
    <property type="nucleotide sequence ID" value="XM_016749954.1"/>
</dbReference>
<evidence type="ECO:0000313" key="6">
    <source>
        <dbReference type="EMBL" id="KND04202.1"/>
    </source>
</evidence>
<dbReference type="VEuPathDB" id="FungiDB:SPPG_01635"/>
<keyword evidence="7" id="KW-1185">Reference proteome</keyword>
<comment type="subcellular location">
    <subcellularLocation>
        <location evidence="1">Nucleus</location>
    </subcellularLocation>
</comment>
<sequence>MAAPKRKRDDDASRREDRLPHIQAITSVCKQIREEVGQDAKRRRTPTTVDKPITEHPSLSIRTSVQFMELLQLQRAAYSHTIARKQATQEAKHSMDRVHLDLQNINYEIRHLEKEIAECEELETEYQKIKLIPEPEYYAIAMEKGVNVEDPHELMLSRLNHELDERTRLVQEEKELAKELEEVLEENQKELIDLEKLDKELSDSLKATLPLQTRLGITNSERREAAELAKLLPTALYVLYKHAVGYSETFENNLTVEISGDTELAAVLIGEPAESDRSLQPESAHQRSPSEEEMEGEQEPSGEQKESVGHLDRSKTYYRRHPLSVCLTVTETDTAGAPQIVKLSFSYLTTLKIVVVSSEFVQPVDYIPAGLICTNLFPGDVGNESPNPANAFLGSDSSPFRFDTTAANGNAYTWAQSICGIEFPSHLGNYRLYLTKLPSLLRNRVRSLKGLAKQVADVAAAKKGTVSGWKLIEMDAYGCVYEVTIQSADLLSKAEFTLPPATNEADIGLTIKQEGKPE</sequence>
<feature type="region of interest" description="Disordered" evidence="5">
    <location>
        <begin position="1"/>
        <end position="20"/>
    </location>
</feature>
<dbReference type="GO" id="GO:0006406">
    <property type="term" value="P:mRNA export from nucleus"/>
    <property type="evidence" value="ECO:0007669"/>
    <property type="project" value="TreeGrafter"/>
</dbReference>
<accession>A0A0L0HT00</accession>
<dbReference type="OrthoDB" id="20582at2759"/>
<evidence type="ECO:0000256" key="1">
    <source>
        <dbReference type="ARBA" id="ARBA00004123"/>
    </source>
</evidence>
<feature type="region of interest" description="Disordered" evidence="5">
    <location>
        <begin position="272"/>
        <end position="313"/>
    </location>
</feature>
<dbReference type="eggNOG" id="KOG2216">
    <property type="taxonomic scope" value="Eukaryota"/>
</dbReference>
<dbReference type="GO" id="GO:0003729">
    <property type="term" value="F:mRNA binding"/>
    <property type="evidence" value="ECO:0007669"/>
    <property type="project" value="TreeGrafter"/>
</dbReference>
<gene>
    <name evidence="6" type="ORF">SPPG_01635</name>
</gene>
<feature type="compositionally biased region" description="Basic and acidic residues" evidence="5">
    <location>
        <begin position="274"/>
        <end position="290"/>
    </location>
</feature>
<feature type="compositionally biased region" description="Basic and acidic residues" evidence="5">
    <location>
        <begin position="302"/>
        <end position="313"/>
    </location>
</feature>
<evidence type="ECO:0000256" key="3">
    <source>
        <dbReference type="ARBA" id="ARBA00023242"/>
    </source>
</evidence>
<dbReference type="STRING" id="645134.A0A0L0HT00"/>
<feature type="coiled-coil region" evidence="4">
    <location>
        <begin position="95"/>
        <end position="132"/>
    </location>
</feature>